<proteinExistence type="inferred from homology"/>
<keyword evidence="8" id="KW-1185">Reference proteome</keyword>
<comment type="caution">
    <text evidence="7">The sequence shown here is derived from an EMBL/GenBank/DDBJ whole genome shotgun (WGS) entry which is preliminary data.</text>
</comment>
<dbReference type="PANTHER" id="PTHR30457:SF0">
    <property type="entry name" value="PHOSPHATASE, PUTATIVE (AFU_ORTHOLOGUE AFUA_4G01070)-RELATED"/>
    <property type="match status" value="1"/>
</dbReference>
<accession>A0A6N9YR61</accession>
<dbReference type="NCBIfam" id="TIGR00087">
    <property type="entry name" value="surE"/>
    <property type="match status" value="1"/>
</dbReference>
<keyword evidence="3 5" id="KW-0479">Metal-binding</keyword>
<dbReference type="Gene3D" id="3.40.1210.10">
    <property type="entry name" value="Survival protein SurE-like phosphatase/nucleotidase"/>
    <property type="match status" value="1"/>
</dbReference>
<dbReference type="InterPro" id="IPR002828">
    <property type="entry name" value="SurE-like_Pase/nucleotidase"/>
</dbReference>
<dbReference type="GO" id="GO:0000166">
    <property type="term" value="F:nucleotide binding"/>
    <property type="evidence" value="ECO:0007669"/>
    <property type="project" value="UniProtKB-KW"/>
</dbReference>
<dbReference type="Proteomes" id="UP000469185">
    <property type="component" value="Unassembled WGS sequence"/>
</dbReference>
<dbReference type="EC" id="3.1.3.5" evidence="5"/>
<feature type="binding site" evidence="5">
    <location>
        <position position="40"/>
    </location>
    <ligand>
        <name>a divalent metal cation</name>
        <dbReference type="ChEBI" id="CHEBI:60240"/>
    </ligand>
</feature>
<evidence type="ECO:0000256" key="4">
    <source>
        <dbReference type="ARBA" id="ARBA00022801"/>
    </source>
</evidence>
<evidence type="ECO:0000256" key="2">
    <source>
        <dbReference type="ARBA" id="ARBA00011062"/>
    </source>
</evidence>
<dbReference type="PANTHER" id="PTHR30457">
    <property type="entry name" value="5'-NUCLEOTIDASE SURE"/>
    <property type="match status" value="1"/>
</dbReference>
<comment type="cofactor">
    <cofactor evidence="5">
        <name>a divalent metal cation</name>
        <dbReference type="ChEBI" id="CHEBI:60240"/>
    </cofactor>
    <text evidence="5">Binds 1 divalent metal cation per subunit.</text>
</comment>
<feature type="binding site" evidence="5">
    <location>
        <position position="8"/>
    </location>
    <ligand>
        <name>a divalent metal cation</name>
        <dbReference type="ChEBI" id="CHEBI:60240"/>
    </ligand>
</feature>
<keyword evidence="5" id="KW-0963">Cytoplasm</keyword>
<evidence type="ECO:0000256" key="1">
    <source>
        <dbReference type="ARBA" id="ARBA00000815"/>
    </source>
</evidence>
<evidence type="ECO:0000259" key="6">
    <source>
        <dbReference type="Pfam" id="PF01975"/>
    </source>
</evidence>
<evidence type="ECO:0000256" key="3">
    <source>
        <dbReference type="ARBA" id="ARBA00022723"/>
    </source>
</evidence>
<dbReference type="HAMAP" id="MF_00060">
    <property type="entry name" value="SurE"/>
    <property type="match status" value="1"/>
</dbReference>
<feature type="binding site" evidence="5">
    <location>
        <position position="95"/>
    </location>
    <ligand>
        <name>a divalent metal cation</name>
        <dbReference type="ChEBI" id="CHEBI:60240"/>
    </ligand>
</feature>
<evidence type="ECO:0000313" key="7">
    <source>
        <dbReference type="EMBL" id="NED97437.1"/>
    </source>
</evidence>
<keyword evidence="5" id="KW-0547">Nucleotide-binding</keyword>
<protein>
    <recommendedName>
        <fullName evidence="5">5'-nucleotidase SurE</fullName>
        <ecNumber evidence="5">3.1.3.5</ecNumber>
    </recommendedName>
    <alternativeName>
        <fullName evidence="5">Nucleoside 5'-monophosphate phosphohydrolase</fullName>
    </alternativeName>
</protein>
<dbReference type="GO" id="GO:0008253">
    <property type="term" value="F:5'-nucleotidase activity"/>
    <property type="evidence" value="ECO:0007669"/>
    <property type="project" value="UniProtKB-UniRule"/>
</dbReference>
<feature type="binding site" evidence="5">
    <location>
        <position position="9"/>
    </location>
    <ligand>
        <name>a divalent metal cation</name>
        <dbReference type="ChEBI" id="CHEBI:60240"/>
    </ligand>
</feature>
<gene>
    <name evidence="5 7" type="primary">surE</name>
    <name evidence="7" type="ORF">G1H11_19245</name>
</gene>
<sequence>MKVLLTNDDGIEAAGLWSMRRELCALGMDVVVVAPDSNRSGAARRCTPRRPVRFTARHQSDGPVYACDGSPVDCVRGALLTDRAADVDAVVAGVNHGLNVGDDALYSGTVGAAVEAALLSRPGLAFSQQPDTGDFRFRDRGPHTFEPGTHVAARLVAAVAEDPPPGRFALTVNLPAGVEMDSGLDVTRLSRRTHGVGRVVAEPDDADLLHLYGLPEDPEPALEFAPGTDAAALRAGRVSLTPLSLDWHDPARTADLDTWARRLVAGGLPATLRSDDASARR</sequence>
<comment type="catalytic activity">
    <reaction evidence="1 5">
        <text>a ribonucleoside 5'-phosphate + H2O = a ribonucleoside + phosphate</text>
        <dbReference type="Rhea" id="RHEA:12484"/>
        <dbReference type="ChEBI" id="CHEBI:15377"/>
        <dbReference type="ChEBI" id="CHEBI:18254"/>
        <dbReference type="ChEBI" id="CHEBI:43474"/>
        <dbReference type="ChEBI" id="CHEBI:58043"/>
        <dbReference type="EC" id="3.1.3.5"/>
    </reaction>
</comment>
<dbReference type="EMBL" id="JAAGOB010000011">
    <property type="protein sequence ID" value="NED97437.1"/>
    <property type="molecule type" value="Genomic_DNA"/>
</dbReference>
<dbReference type="AlphaFoldDB" id="A0A6N9YR61"/>
<evidence type="ECO:0000313" key="8">
    <source>
        <dbReference type="Proteomes" id="UP000469185"/>
    </source>
</evidence>
<dbReference type="InterPro" id="IPR030048">
    <property type="entry name" value="SurE"/>
</dbReference>
<dbReference type="SUPFAM" id="SSF64167">
    <property type="entry name" value="SurE-like"/>
    <property type="match status" value="1"/>
</dbReference>
<reference evidence="7 8" key="1">
    <citation type="submission" date="2020-02" db="EMBL/GenBank/DDBJ databases">
        <authorList>
            <person name="Li X.-J."/>
            <person name="Feng X.-M."/>
        </authorList>
    </citation>
    <scope>NUCLEOTIDE SEQUENCE [LARGE SCALE GENOMIC DNA]</scope>
    <source>
        <strain evidence="7 8">CGMCC 4.7225</strain>
    </source>
</reference>
<organism evidence="7 8">
    <name type="scientific">Phytoactinopolyspora alkaliphila</name>
    <dbReference type="NCBI Taxonomy" id="1783498"/>
    <lineage>
        <taxon>Bacteria</taxon>
        <taxon>Bacillati</taxon>
        <taxon>Actinomycetota</taxon>
        <taxon>Actinomycetes</taxon>
        <taxon>Jiangellales</taxon>
        <taxon>Jiangellaceae</taxon>
        <taxon>Phytoactinopolyspora</taxon>
    </lineage>
</organism>
<keyword evidence="4 5" id="KW-0378">Hydrolase</keyword>
<name>A0A6N9YR61_9ACTN</name>
<dbReference type="InterPro" id="IPR036523">
    <property type="entry name" value="SurE-like_sf"/>
</dbReference>
<feature type="domain" description="Survival protein SurE-like phosphatase/nucleotidase" evidence="6">
    <location>
        <begin position="3"/>
        <end position="193"/>
    </location>
</feature>
<comment type="similarity">
    <text evidence="2 5">Belongs to the SurE nucleotidase family.</text>
</comment>
<dbReference type="GO" id="GO:0046872">
    <property type="term" value="F:metal ion binding"/>
    <property type="evidence" value="ECO:0007669"/>
    <property type="project" value="UniProtKB-UniRule"/>
</dbReference>
<evidence type="ECO:0000256" key="5">
    <source>
        <dbReference type="HAMAP-Rule" id="MF_00060"/>
    </source>
</evidence>
<comment type="subcellular location">
    <subcellularLocation>
        <location evidence="5">Cytoplasm</location>
    </subcellularLocation>
</comment>
<dbReference type="Pfam" id="PF01975">
    <property type="entry name" value="SurE"/>
    <property type="match status" value="1"/>
</dbReference>
<dbReference type="RefSeq" id="WP_163820216.1">
    <property type="nucleotide sequence ID" value="NZ_JAAGOB010000011.1"/>
</dbReference>
<dbReference type="GO" id="GO:0005737">
    <property type="term" value="C:cytoplasm"/>
    <property type="evidence" value="ECO:0007669"/>
    <property type="project" value="UniProtKB-SubCell"/>
</dbReference>
<comment type="function">
    <text evidence="5">Nucleotidase that shows phosphatase activity on nucleoside 5'-monophosphates.</text>
</comment>